<keyword evidence="7" id="KW-1185">Reference proteome</keyword>
<sequence>MHFGITDVPVLLVLVVMRLQLCSCMKYTCTLGPNGLCMFQGVLIESAEQAQDVQLEAPGSGEVTRVKFHDSNMYVLPTRLYTAFHQLQELRVWWVHLHSIHIDARLLTLDAVKNHISTITTDGDVVPALRKLELNQNRLRNIDNISQFENLEVLELAKNDLRTLDLCVFGRMQKLRLLDLSSNNLALVRSSLPASDKLPALTALYLNDNRLTYLDLGVLRTFPALEKVYLANNALVYVDYDQLPAALPRMRIFHLHTNDWHCEALVDLVAHLRKAGVQDFKTFSAFNCKDRSVEGICCTENRPFALVRKSSRYLAHYATELNGHTRHLMRELQHTRHELSRLSASDNFTQTALQNLGDEVEDLRNQLTDVLVSAGNDQPPPPATVAPSAGGPARESARPGKQGRPGGSLDPERLAAEVAKMRREVQKVTGDNQTLRQQLRQYDKLKQELDTLRTDTDETKLTLQLIKEENALLKQELQQLHQKFQQLFTRAPAV</sequence>
<reference evidence="6" key="1">
    <citation type="submission" date="2024-04" db="UniProtKB">
        <authorList>
            <consortium name="EnsemblMetazoa"/>
        </authorList>
    </citation>
    <scope>IDENTIFICATION</scope>
    <source>
        <strain evidence="6">EBRO</strain>
    </source>
</reference>
<keyword evidence="3" id="KW-0175">Coiled coil</keyword>
<dbReference type="Pfam" id="PF13855">
    <property type="entry name" value="LRR_8"/>
    <property type="match status" value="1"/>
</dbReference>
<evidence type="ECO:0000313" key="7">
    <source>
        <dbReference type="Proteomes" id="UP000075880"/>
    </source>
</evidence>
<evidence type="ECO:0000256" key="4">
    <source>
        <dbReference type="SAM" id="MobiDB-lite"/>
    </source>
</evidence>
<dbReference type="SUPFAM" id="SSF52058">
    <property type="entry name" value="L domain-like"/>
    <property type="match status" value="1"/>
</dbReference>
<dbReference type="Gene3D" id="3.80.10.10">
    <property type="entry name" value="Ribonuclease Inhibitor"/>
    <property type="match status" value="1"/>
</dbReference>
<evidence type="ECO:0000256" key="2">
    <source>
        <dbReference type="ARBA" id="ARBA00022737"/>
    </source>
</evidence>
<keyword evidence="5" id="KW-0732">Signal</keyword>
<proteinExistence type="predicted"/>
<dbReference type="PANTHER" id="PTHR24366">
    <property type="entry name" value="IG(IMMUNOGLOBULIN) AND LRR(LEUCINE RICH REPEAT) DOMAINS"/>
    <property type="match status" value="1"/>
</dbReference>
<name>A0AAG5DCL4_ANOAO</name>
<keyword evidence="2" id="KW-0677">Repeat</keyword>
<feature type="coiled-coil region" evidence="3">
    <location>
        <begin position="418"/>
        <end position="490"/>
    </location>
</feature>
<evidence type="ECO:0000256" key="5">
    <source>
        <dbReference type="SAM" id="SignalP"/>
    </source>
</evidence>
<dbReference type="Proteomes" id="UP000075880">
    <property type="component" value="Unassembled WGS sequence"/>
</dbReference>
<organism evidence="6 7">
    <name type="scientific">Anopheles atroparvus</name>
    <name type="common">European mosquito</name>
    <dbReference type="NCBI Taxonomy" id="41427"/>
    <lineage>
        <taxon>Eukaryota</taxon>
        <taxon>Metazoa</taxon>
        <taxon>Ecdysozoa</taxon>
        <taxon>Arthropoda</taxon>
        <taxon>Hexapoda</taxon>
        <taxon>Insecta</taxon>
        <taxon>Pterygota</taxon>
        <taxon>Neoptera</taxon>
        <taxon>Endopterygota</taxon>
        <taxon>Diptera</taxon>
        <taxon>Nematocera</taxon>
        <taxon>Culicoidea</taxon>
        <taxon>Culicidae</taxon>
        <taxon>Anophelinae</taxon>
        <taxon>Anopheles</taxon>
    </lineage>
</organism>
<feature type="chain" id="PRO_5042588137" description="Leucine rich immune protein (Short)" evidence="5">
    <location>
        <begin position="25"/>
        <end position="494"/>
    </location>
</feature>
<evidence type="ECO:0008006" key="8">
    <source>
        <dbReference type="Google" id="ProtNLM"/>
    </source>
</evidence>
<protein>
    <recommendedName>
        <fullName evidence="8">Leucine rich immune protein (Short)</fullName>
    </recommendedName>
</protein>
<dbReference type="InterPro" id="IPR001611">
    <property type="entry name" value="Leu-rich_rpt"/>
</dbReference>
<accession>A0AAG5DCL4</accession>
<evidence type="ECO:0000313" key="6">
    <source>
        <dbReference type="EnsemblMetazoa" id="ENSAATROPP008991"/>
    </source>
</evidence>
<dbReference type="PANTHER" id="PTHR24366:SF96">
    <property type="entry name" value="LEUCINE RICH REPEAT CONTAINING 53"/>
    <property type="match status" value="1"/>
</dbReference>
<keyword evidence="1" id="KW-0433">Leucine-rich repeat</keyword>
<dbReference type="SMART" id="SM00369">
    <property type="entry name" value="LRR_TYP"/>
    <property type="match status" value="4"/>
</dbReference>
<dbReference type="EnsemblMetazoa" id="ENSAATROPT009944">
    <property type="protein sequence ID" value="ENSAATROPP008991"/>
    <property type="gene ID" value="ENSAATROPG008105"/>
</dbReference>
<dbReference type="InterPro" id="IPR032675">
    <property type="entry name" value="LRR_dom_sf"/>
</dbReference>
<evidence type="ECO:0000256" key="1">
    <source>
        <dbReference type="ARBA" id="ARBA00022614"/>
    </source>
</evidence>
<evidence type="ECO:0000256" key="3">
    <source>
        <dbReference type="SAM" id="Coils"/>
    </source>
</evidence>
<dbReference type="PROSITE" id="PS51450">
    <property type="entry name" value="LRR"/>
    <property type="match status" value="1"/>
</dbReference>
<feature type="region of interest" description="Disordered" evidence="4">
    <location>
        <begin position="372"/>
        <end position="411"/>
    </location>
</feature>
<dbReference type="InterPro" id="IPR003591">
    <property type="entry name" value="Leu-rich_rpt_typical-subtyp"/>
</dbReference>
<feature type="signal peptide" evidence="5">
    <location>
        <begin position="1"/>
        <end position="24"/>
    </location>
</feature>
<dbReference type="AlphaFoldDB" id="A0AAG5DCL4"/>